<dbReference type="OrthoDB" id="6118849at2759"/>
<dbReference type="Proteomes" id="UP000507470">
    <property type="component" value="Unassembled WGS sequence"/>
</dbReference>
<feature type="signal peptide" evidence="2">
    <location>
        <begin position="1"/>
        <end position="19"/>
    </location>
</feature>
<feature type="region of interest" description="Disordered" evidence="1">
    <location>
        <begin position="227"/>
        <end position="304"/>
    </location>
</feature>
<protein>
    <submittedName>
        <fullName evidence="3">Uncharacterized protein</fullName>
    </submittedName>
</protein>
<proteinExistence type="predicted"/>
<dbReference type="EMBL" id="CACVKT020005206">
    <property type="protein sequence ID" value="CAC5393652.1"/>
    <property type="molecule type" value="Genomic_DNA"/>
</dbReference>
<reference evidence="3 4" key="1">
    <citation type="submission" date="2020-06" db="EMBL/GenBank/DDBJ databases">
        <authorList>
            <person name="Li R."/>
            <person name="Bekaert M."/>
        </authorList>
    </citation>
    <scope>NUCLEOTIDE SEQUENCE [LARGE SCALE GENOMIC DNA]</scope>
    <source>
        <strain evidence="4">wild</strain>
    </source>
</reference>
<feature type="compositionally biased region" description="Basic and acidic residues" evidence="1">
    <location>
        <begin position="286"/>
        <end position="297"/>
    </location>
</feature>
<evidence type="ECO:0000313" key="3">
    <source>
        <dbReference type="EMBL" id="CAC5393652.1"/>
    </source>
</evidence>
<keyword evidence="4" id="KW-1185">Reference proteome</keyword>
<sequence>MRKLYFLGLFSVLVFLTDSSPVRNVQNREFDLHNAMHYAYDRQSLREELGNATVEERKEFIQSIQNDFNDIDALTTKVLGHDWTTELDLTEEEIMILYHLRIMDSYLPNVGGGPRSLFLGDCIEAYMETNYSSFDTFEEARMGAMIQIITCGMVGLRTLENVLDISDLTDSDFECLDTLAAILEKLSRGVAEMFTVGRFFEVIMTIDGGQYNDPESFNKALKGKALSKMDREQGPNGNDMRPPRPGLNDNDMRPPKPGPNGDDTKQPRPGPNGNAMKPPRPSINDDDTKQRPSDKKSFGVNNSDIASRLHRISSIKARKLADTMKDFRSSRLRTW</sequence>
<keyword evidence="2" id="KW-0732">Signal</keyword>
<dbReference type="AlphaFoldDB" id="A0A6J8CE11"/>
<evidence type="ECO:0000256" key="2">
    <source>
        <dbReference type="SAM" id="SignalP"/>
    </source>
</evidence>
<organism evidence="3 4">
    <name type="scientific">Mytilus coruscus</name>
    <name type="common">Sea mussel</name>
    <dbReference type="NCBI Taxonomy" id="42192"/>
    <lineage>
        <taxon>Eukaryota</taxon>
        <taxon>Metazoa</taxon>
        <taxon>Spiralia</taxon>
        <taxon>Lophotrochozoa</taxon>
        <taxon>Mollusca</taxon>
        <taxon>Bivalvia</taxon>
        <taxon>Autobranchia</taxon>
        <taxon>Pteriomorphia</taxon>
        <taxon>Mytilida</taxon>
        <taxon>Mytiloidea</taxon>
        <taxon>Mytilidae</taxon>
        <taxon>Mytilinae</taxon>
        <taxon>Mytilus</taxon>
    </lineage>
</organism>
<evidence type="ECO:0000313" key="4">
    <source>
        <dbReference type="Proteomes" id="UP000507470"/>
    </source>
</evidence>
<gene>
    <name evidence="3" type="ORF">MCOR_28497</name>
</gene>
<evidence type="ECO:0000256" key="1">
    <source>
        <dbReference type="SAM" id="MobiDB-lite"/>
    </source>
</evidence>
<feature type="chain" id="PRO_5027097427" evidence="2">
    <location>
        <begin position="20"/>
        <end position="335"/>
    </location>
</feature>
<accession>A0A6J8CE11</accession>
<name>A0A6J8CE11_MYTCO</name>